<name>A0A2T4UWN0_9MICO</name>
<reference evidence="2 3" key="1">
    <citation type="submission" date="2018-03" db="EMBL/GenBank/DDBJ databases">
        <title>Bacteriophage NCPPB3778 and a type I-E CRISPR drive the evolution of the US Biological Select Agent, Rathayibacter toxicus.</title>
        <authorList>
            <person name="Davis E.W.II."/>
            <person name="Tabima J.F."/>
            <person name="Weisberg A.J."/>
            <person name="Dantas Lopes L."/>
            <person name="Wiseman M.S."/>
            <person name="Wiseman M.S."/>
            <person name="Pupko T."/>
            <person name="Belcher M.S."/>
            <person name="Sechler A.J."/>
            <person name="Tancos M.A."/>
            <person name="Schroeder B.K."/>
            <person name="Murray T.D."/>
            <person name="Luster D.G."/>
            <person name="Schneider W.L."/>
            <person name="Rogers E."/>
            <person name="Andreote F.D."/>
            <person name="Grunwald N.J."/>
            <person name="Putnam M.L."/>
            <person name="Chang J.H."/>
        </authorList>
    </citation>
    <scope>NUCLEOTIDE SEQUENCE [LARGE SCALE GENOMIC DNA]</scope>
    <source>
        <strain evidence="2 3">DSM 15933</strain>
    </source>
</reference>
<organism evidence="2 3">
    <name type="scientific">Rathayibacter caricis DSM 15933</name>
    <dbReference type="NCBI Taxonomy" id="1328867"/>
    <lineage>
        <taxon>Bacteria</taxon>
        <taxon>Bacillati</taxon>
        <taxon>Actinomycetota</taxon>
        <taxon>Actinomycetes</taxon>
        <taxon>Micrococcales</taxon>
        <taxon>Microbacteriaceae</taxon>
        <taxon>Rathayibacter</taxon>
    </lineage>
</organism>
<sequence>MLSAAGRRRSSNPSTDTAGRAPDGSPRLIDRRLLATAAAGAHGVAAGRAAAPGRAGLARARCPGGGGARPPRAGDRGLRRRAGGGGAVGSSRRSACPKIITDHRHRYGHHRLVARDVAPGRHPGERVPIRARLCRMNSWFRYDVRPRHPRGHGVDRDHRPDDAPQHFS</sequence>
<dbReference type="AlphaFoldDB" id="A0A2T4UWN0"/>
<dbReference type="EMBL" id="PZPL01000001">
    <property type="protein sequence ID" value="PTL73937.1"/>
    <property type="molecule type" value="Genomic_DNA"/>
</dbReference>
<feature type="region of interest" description="Disordered" evidence="1">
    <location>
        <begin position="59"/>
        <end position="95"/>
    </location>
</feature>
<gene>
    <name evidence="2" type="ORF">C1I63_14535</name>
</gene>
<feature type="region of interest" description="Disordered" evidence="1">
    <location>
        <begin position="1"/>
        <end position="28"/>
    </location>
</feature>
<feature type="compositionally biased region" description="Basic residues" evidence="1">
    <location>
        <begin position="1"/>
        <end position="10"/>
    </location>
</feature>
<proteinExistence type="predicted"/>
<dbReference type="Proteomes" id="UP000241085">
    <property type="component" value="Unassembled WGS sequence"/>
</dbReference>
<evidence type="ECO:0000256" key="1">
    <source>
        <dbReference type="SAM" id="MobiDB-lite"/>
    </source>
</evidence>
<evidence type="ECO:0000313" key="3">
    <source>
        <dbReference type="Proteomes" id="UP000241085"/>
    </source>
</evidence>
<keyword evidence="3" id="KW-1185">Reference proteome</keyword>
<accession>A0A2T4UWN0</accession>
<protein>
    <submittedName>
        <fullName evidence="2">Uncharacterized protein</fullName>
    </submittedName>
</protein>
<evidence type="ECO:0000313" key="2">
    <source>
        <dbReference type="EMBL" id="PTL73937.1"/>
    </source>
</evidence>
<comment type="caution">
    <text evidence="2">The sequence shown here is derived from an EMBL/GenBank/DDBJ whole genome shotgun (WGS) entry which is preliminary data.</text>
</comment>
<feature type="region of interest" description="Disordered" evidence="1">
    <location>
        <begin position="144"/>
        <end position="168"/>
    </location>
</feature>